<dbReference type="EMBL" id="LIBO01000231">
    <property type="protein sequence ID" value="KRO61532.1"/>
    <property type="molecule type" value="Genomic_DNA"/>
</dbReference>
<feature type="transmembrane region" description="Helical" evidence="7">
    <location>
        <begin position="140"/>
        <end position="163"/>
    </location>
</feature>
<gene>
    <name evidence="9" type="ORF">ABR82_01485</name>
</gene>
<dbReference type="Pfam" id="PF01618">
    <property type="entry name" value="MotA_ExbB"/>
    <property type="match status" value="1"/>
</dbReference>
<feature type="domain" description="MotA/TolQ/ExbB proton channel" evidence="8">
    <location>
        <begin position="99"/>
        <end position="220"/>
    </location>
</feature>
<feature type="transmembrane region" description="Helical" evidence="7">
    <location>
        <begin position="183"/>
        <end position="208"/>
    </location>
</feature>
<comment type="similarity">
    <text evidence="6">Belongs to the exbB/tolQ family.</text>
</comment>
<keyword evidence="3 7" id="KW-0812">Transmembrane</keyword>
<comment type="subcellular location">
    <subcellularLocation>
        <location evidence="1">Cell membrane</location>
        <topology evidence="1">Multi-pass membrane protein</topology>
    </subcellularLocation>
    <subcellularLocation>
        <location evidence="6">Membrane</location>
        <topology evidence="6">Multi-pass membrane protein</topology>
    </subcellularLocation>
</comment>
<evidence type="ECO:0000256" key="7">
    <source>
        <dbReference type="SAM" id="Phobius"/>
    </source>
</evidence>
<dbReference type="PANTHER" id="PTHR30625">
    <property type="entry name" value="PROTEIN TOLQ"/>
    <property type="match status" value="1"/>
</dbReference>
<evidence type="ECO:0000256" key="3">
    <source>
        <dbReference type="ARBA" id="ARBA00022692"/>
    </source>
</evidence>
<sequence>MLAASGILYAFEHCEPAGKAVLFLLLLGSIFSWSVIWSKWVQLNAVIKSTRAFLPIFRSATEPLEPYLSGRPPGESPQATIYHAGAKELCFHLVGSSVVDSTLAARLASARSISETGMNSVRTAMERAVGEESLKLESNLILLATAVSGAPFLGLLGTVWGVMDAFSGIAMAGQASLAAMAPGVSGALITTVVGLLVAIPAMFGYNFLTTSIRRQNIQMENFAAECAAVFEHRFTSRS</sequence>
<organism evidence="9 10">
    <name type="scientific">Verrucomicrobia subdivision 6 bacterium BACL9 MAG-120507-bin52</name>
    <dbReference type="NCBI Taxonomy" id="1655590"/>
    <lineage>
        <taxon>Bacteria</taxon>
        <taxon>Pseudomonadati</taxon>
        <taxon>Verrucomicrobiota</taxon>
        <taxon>Verrucomicrobiia</taxon>
        <taxon>Verrucomicrobiales</taxon>
        <taxon>Verrucomicrobia subdivision 6</taxon>
    </lineage>
</organism>
<evidence type="ECO:0000256" key="1">
    <source>
        <dbReference type="ARBA" id="ARBA00004651"/>
    </source>
</evidence>
<dbReference type="GO" id="GO:0017038">
    <property type="term" value="P:protein import"/>
    <property type="evidence" value="ECO:0007669"/>
    <property type="project" value="TreeGrafter"/>
</dbReference>
<evidence type="ECO:0000256" key="2">
    <source>
        <dbReference type="ARBA" id="ARBA00022475"/>
    </source>
</evidence>
<keyword evidence="6" id="KW-0653">Protein transport</keyword>
<dbReference type="AlphaFoldDB" id="A0A0R2RG63"/>
<proteinExistence type="inferred from homology"/>
<evidence type="ECO:0000256" key="6">
    <source>
        <dbReference type="RuleBase" id="RU004057"/>
    </source>
</evidence>
<keyword evidence="6" id="KW-0813">Transport</keyword>
<dbReference type="InterPro" id="IPR002898">
    <property type="entry name" value="MotA_ExbB_proton_chnl"/>
</dbReference>
<evidence type="ECO:0000259" key="8">
    <source>
        <dbReference type="Pfam" id="PF01618"/>
    </source>
</evidence>
<evidence type="ECO:0000313" key="9">
    <source>
        <dbReference type="EMBL" id="KRO61532.1"/>
    </source>
</evidence>
<comment type="caution">
    <text evidence="9">The sequence shown here is derived from an EMBL/GenBank/DDBJ whole genome shotgun (WGS) entry which is preliminary data.</text>
</comment>
<name>A0A0R2RG63_9BACT</name>
<keyword evidence="2" id="KW-1003">Cell membrane</keyword>
<dbReference type="Proteomes" id="UP000051269">
    <property type="component" value="Unassembled WGS sequence"/>
</dbReference>
<dbReference type="GO" id="GO:0005886">
    <property type="term" value="C:plasma membrane"/>
    <property type="evidence" value="ECO:0007669"/>
    <property type="project" value="UniProtKB-SubCell"/>
</dbReference>
<protein>
    <recommendedName>
        <fullName evidence="8">MotA/TolQ/ExbB proton channel domain-containing protein</fullName>
    </recommendedName>
</protein>
<evidence type="ECO:0000313" key="10">
    <source>
        <dbReference type="Proteomes" id="UP000051269"/>
    </source>
</evidence>
<keyword evidence="5 7" id="KW-0472">Membrane</keyword>
<evidence type="ECO:0000256" key="4">
    <source>
        <dbReference type="ARBA" id="ARBA00022989"/>
    </source>
</evidence>
<dbReference type="InterPro" id="IPR050790">
    <property type="entry name" value="ExbB/TolQ_transport"/>
</dbReference>
<accession>A0A0R2RG63</accession>
<reference evidence="9 10" key="1">
    <citation type="submission" date="2015-10" db="EMBL/GenBank/DDBJ databases">
        <title>Metagenome-Assembled Genomes uncover a global brackish microbiome.</title>
        <authorList>
            <person name="Hugerth L.W."/>
            <person name="Larsson J."/>
            <person name="Alneberg J."/>
            <person name="Lindh M.V."/>
            <person name="Legrand C."/>
            <person name="Pinhassi J."/>
            <person name="Andersson A.F."/>
        </authorList>
    </citation>
    <scope>NUCLEOTIDE SEQUENCE [LARGE SCALE GENOMIC DNA]</scope>
    <source>
        <strain evidence="9">BACL18 MAG-120507-bin52</strain>
    </source>
</reference>
<evidence type="ECO:0000256" key="5">
    <source>
        <dbReference type="ARBA" id="ARBA00023136"/>
    </source>
</evidence>
<keyword evidence="4 7" id="KW-1133">Transmembrane helix</keyword>
<feature type="transmembrane region" description="Helical" evidence="7">
    <location>
        <begin position="20"/>
        <end position="41"/>
    </location>
</feature>
<dbReference type="PANTHER" id="PTHR30625:SF3">
    <property type="entry name" value="TOL-PAL SYSTEM PROTEIN TOLQ"/>
    <property type="match status" value="1"/>
</dbReference>